<reference evidence="3 4" key="1">
    <citation type="journal article" date="2024" name="G3 (Bethesda)">
        <title>Genome assembly of Hibiscus sabdariffa L. provides insights into metabolisms of medicinal natural products.</title>
        <authorList>
            <person name="Kim T."/>
        </authorList>
    </citation>
    <scope>NUCLEOTIDE SEQUENCE [LARGE SCALE GENOMIC DNA]</scope>
    <source>
        <strain evidence="3">TK-2024</strain>
        <tissue evidence="3">Old leaves</tissue>
    </source>
</reference>
<dbReference type="Proteomes" id="UP001472677">
    <property type="component" value="Unassembled WGS sequence"/>
</dbReference>
<sequence>MALDGRLCGGCSMAGCLALPLELLAPVDSAVDSALDPPARATGATALASSSDPHVPNEIAPMVQSDPAAPKLATAVVQAGSAVPSAAVPGVRAGSAAPSTTAPAVRKGPAVPTTAAPMVRKS</sequence>
<feature type="chain" id="PRO_5045438239" evidence="2">
    <location>
        <begin position="30"/>
        <end position="122"/>
    </location>
</feature>
<feature type="region of interest" description="Disordered" evidence="1">
    <location>
        <begin position="33"/>
        <end position="61"/>
    </location>
</feature>
<comment type="caution">
    <text evidence="3">The sequence shown here is derived from an EMBL/GenBank/DDBJ whole genome shotgun (WGS) entry which is preliminary data.</text>
</comment>
<evidence type="ECO:0000313" key="3">
    <source>
        <dbReference type="EMBL" id="KAK8515189.1"/>
    </source>
</evidence>
<accession>A0ABR2C8J8</accession>
<evidence type="ECO:0000256" key="1">
    <source>
        <dbReference type="SAM" id="MobiDB-lite"/>
    </source>
</evidence>
<feature type="region of interest" description="Disordered" evidence="1">
    <location>
        <begin position="87"/>
        <end position="122"/>
    </location>
</feature>
<keyword evidence="4" id="KW-1185">Reference proteome</keyword>
<feature type="signal peptide" evidence="2">
    <location>
        <begin position="1"/>
        <end position="29"/>
    </location>
</feature>
<proteinExistence type="predicted"/>
<keyword evidence="2" id="KW-0732">Signal</keyword>
<evidence type="ECO:0000256" key="2">
    <source>
        <dbReference type="SAM" id="SignalP"/>
    </source>
</evidence>
<feature type="compositionally biased region" description="Low complexity" evidence="1">
    <location>
        <begin position="95"/>
        <end position="104"/>
    </location>
</feature>
<evidence type="ECO:0000313" key="4">
    <source>
        <dbReference type="Proteomes" id="UP001472677"/>
    </source>
</evidence>
<protein>
    <submittedName>
        <fullName evidence="3">Uncharacterized protein</fullName>
    </submittedName>
</protein>
<dbReference type="EMBL" id="JBBPBM010000064">
    <property type="protein sequence ID" value="KAK8515189.1"/>
    <property type="molecule type" value="Genomic_DNA"/>
</dbReference>
<organism evidence="3 4">
    <name type="scientific">Hibiscus sabdariffa</name>
    <name type="common">roselle</name>
    <dbReference type="NCBI Taxonomy" id="183260"/>
    <lineage>
        <taxon>Eukaryota</taxon>
        <taxon>Viridiplantae</taxon>
        <taxon>Streptophyta</taxon>
        <taxon>Embryophyta</taxon>
        <taxon>Tracheophyta</taxon>
        <taxon>Spermatophyta</taxon>
        <taxon>Magnoliopsida</taxon>
        <taxon>eudicotyledons</taxon>
        <taxon>Gunneridae</taxon>
        <taxon>Pentapetalae</taxon>
        <taxon>rosids</taxon>
        <taxon>malvids</taxon>
        <taxon>Malvales</taxon>
        <taxon>Malvaceae</taxon>
        <taxon>Malvoideae</taxon>
        <taxon>Hibiscus</taxon>
    </lineage>
</organism>
<name>A0ABR2C8J8_9ROSI</name>
<gene>
    <name evidence="3" type="ORF">V6N12_019237</name>
</gene>